<dbReference type="PANTHER" id="PTHR47331">
    <property type="entry name" value="PHD-TYPE DOMAIN-CONTAINING PROTEIN"/>
    <property type="match status" value="1"/>
</dbReference>
<evidence type="ECO:0000313" key="2">
    <source>
        <dbReference type="Proteomes" id="UP000078492"/>
    </source>
</evidence>
<evidence type="ECO:0008006" key="3">
    <source>
        <dbReference type="Google" id="ProtNLM"/>
    </source>
</evidence>
<name>A0A151IYW7_9HYME</name>
<proteinExistence type="predicted"/>
<dbReference type="EMBL" id="KQ980737">
    <property type="protein sequence ID" value="KYN13736.1"/>
    <property type="molecule type" value="Genomic_DNA"/>
</dbReference>
<evidence type="ECO:0000313" key="1">
    <source>
        <dbReference type="EMBL" id="KYN13736.1"/>
    </source>
</evidence>
<keyword evidence="2" id="KW-1185">Reference proteome</keyword>
<dbReference type="AlphaFoldDB" id="A0A151IYW7"/>
<accession>A0A151IYW7</accession>
<dbReference type="Proteomes" id="UP000078492">
    <property type="component" value="Unassembled WGS sequence"/>
</dbReference>
<dbReference type="PANTHER" id="PTHR47331:SF5">
    <property type="entry name" value="RIBONUCLEASE H"/>
    <property type="match status" value="1"/>
</dbReference>
<gene>
    <name evidence="1" type="ORF">ALC57_14065</name>
</gene>
<dbReference type="Pfam" id="PF03564">
    <property type="entry name" value="DUF1759"/>
    <property type="match status" value="1"/>
</dbReference>
<protein>
    <recommendedName>
        <fullName evidence="3">Gag-Pol polyprotein</fullName>
    </recommendedName>
</protein>
<sequence>MSVQDLAILRKQRGLIKASCTRIKTYVDSINQPSALVIPQLEERKDKLENYWTEYNVVQTKLELTDDAEVNDRITFEEAFYSLAARIRELTISTPSIRGSSAVLTSTSNSSGATESLSHVRLPKLSLPSFSGKYDEWFPFPDMFNAVIHLNSALSNAQKLQYLKSSVIGKASNIICSLELSDANYEVAWSRLRERYDNQRVVIQNHIRAIMELPSLTKENYLELRQISDGAAKHLHALQVLKRPCDKWDDILIAILTSKLDSCTAREWQSLAGSDLPTLKQFFDFLNHHCQALEASTKSSNNAAKGAAKNSQSDSKRQLACPATIKTKCNYCKEEHSIYYCKDFLALSVPQRNVEVRNRKLCTNC</sequence>
<reference evidence="1 2" key="1">
    <citation type="submission" date="2015-09" db="EMBL/GenBank/DDBJ databases">
        <title>Trachymyrmex cornetzi WGS genome.</title>
        <authorList>
            <person name="Nygaard S."/>
            <person name="Hu H."/>
            <person name="Boomsma J."/>
            <person name="Zhang G."/>
        </authorList>
    </citation>
    <scope>NUCLEOTIDE SEQUENCE [LARGE SCALE GENOMIC DNA]</scope>
    <source>
        <strain evidence="1">Tcor2-1</strain>
        <tissue evidence="1">Whole body</tissue>
    </source>
</reference>
<dbReference type="InterPro" id="IPR005312">
    <property type="entry name" value="DUF1759"/>
</dbReference>
<organism evidence="1 2">
    <name type="scientific">Trachymyrmex cornetzi</name>
    <dbReference type="NCBI Taxonomy" id="471704"/>
    <lineage>
        <taxon>Eukaryota</taxon>
        <taxon>Metazoa</taxon>
        <taxon>Ecdysozoa</taxon>
        <taxon>Arthropoda</taxon>
        <taxon>Hexapoda</taxon>
        <taxon>Insecta</taxon>
        <taxon>Pterygota</taxon>
        <taxon>Neoptera</taxon>
        <taxon>Endopterygota</taxon>
        <taxon>Hymenoptera</taxon>
        <taxon>Apocrita</taxon>
        <taxon>Aculeata</taxon>
        <taxon>Formicoidea</taxon>
        <taxon>Formicidae</taxon>
        <taxon>Myrmicinae</taxon>
        <taxon>Trachymyrmex</taxon>
    </lineage>
</organism>
<dbReference type="STRING" id="471704.A0A151IYW7"/>